<dbReference type="PANTHER" id="PTHR11361:SF34">
    <property type="entry name" value="DNA MISMATCH REPAIR PROTEIN MSH1, MITOCHONDRIAL"/>
    <property type="match status" value="1"/>
</dbReference>
<dbReference type="Gene3D" id="1.10.1420.10">
    <property type="match status" value="2"/>
</dbReference>
<keyword evidence="3" id="KW-0547">Nucleotide-binding</keyword>
<name>A0A0L0HTU6_SPIPD</name>
<evidence type="ECO:0000256" key="4">
    <source>
        <dbReference type="ARBA" id="ARBA00022763"/>
    </source>
</evidence>
<dbReference type="FunCoup" id="A0A0L0HTU6">
    <property type="interactions" value="292"/>
</dbReference>
<evidence type="ECO:0000259" key="9">
    <source>
        <dbReference type="PROSITE" id="PS00486"/>
    </source>
</evidence>
<sequence length="974" mass="108919">MFPRRALVRALRASSLRNSSLLLPTCQVRQVMRWQSNTSVTAAEEIKKQRKKTSKVSKAKRAGMKSVILPPLPLEPIPVLVDAGDGTGAETPIPTTALMAEIQEIQDRYPDHILLVQVGGFFEIYDHQGYLEEIADLLHLKIARPKNQTKNQLRFAGFPLARYKDYVEQLVKHGKTVALVEQVGSDLTNKTKTKVRNVTRIITPGTLIDEDWVESRENNFLLSVTALPNSDKPSDFGLAWLDVSTGDFLVCESSLDTFEEHLSRIQPKEILCDRRLQETHPTLIQSLRNRAGEFHLSMRDTEKKAEAYLGGLLIQEDASRALLTDMRKLLADFSPLQVQAAGTLLGYVAENFCHLPSFPAPAEFVPEDVMRIDPVTQQALEITRTFRDRARKGSLLHEIDRTKTAAGSRMLATRLKAPSISIDEINRRLDLVEVFFSDTHLLADVRELLSNCKDVERALQRIHLAKATPGDYLNIIATLRMADQIFRLLESKQNQLKGAASAGIIKSLEALAEKLGSCRSLLNACDEIFDEKLQDLQKITDLEAIKEGISAELDEKRRTHQVLKQQEEAYRVKLARKYGLEDKFKISALADPKLGPILAIQDVRGPSRLAVKARIEKDSHTELLERANTSVGLRFSHTHWSGLYRSLNESANALLEIQKDVFERACGRIKAHTLPFIETCRTIAEIDVASAIAAHAQECGYTRPVVTEELVHDVRGGRHPVVERAQTYRESMYVKNDFYIGGDQRLWLLTGPNMGGKSTFLRQSALLSILAQTGCYVPASSARLGIVDKVFSRVGASDDLAAHQSTFMVEMRETATILKNATEKSFVIMDEIGRGTSTNDGFAIAHATLVYLHQHSKCRGVFATHYHELAARVQDDQTQSLDAVKCYQTAVLADDKGHLIYTYQLQPGVMTQSHGIDCARAAGLPEQVIASATTFYQQLENEQRIKDRLWRDWQNQQSSMGTGEADAAYQATMS</sequence>
<dbReference type="PROSITE" id="PS00486">
    <property type="entry name" value="DNA_MISMATCH_REPAIR_2"/>
    <property type="match status" value="1"/>
</dbReference>
<dbReference type="Proteomes" id="UP000053201">
    <property type="component" value="Unassembled WGS sequence"/>
</dbReference>
<dbReference type="AlphaFoldDB" id="A0A0L0HTU6"/>
<evidence type="ECO:0000256" key="6">
    <source>
        <dbReference type="ARBA" id="ARBA00023125"/>
    </source>
</evidence>
<evidence type="ECO:0000313" key="11">
    <source>
        <dbReference type="Proteomes" id="UP000053201"/>
    </source>
</evidence>
<gene>
    <name evidence="10" type="ORF">SPPG_00055</name>
</gene>
<dbReference type="PIRSF" id="PIRSF037677">
    <property type="entry name" value="DNA_mis_repair_Msh6"/>
    <property type="match status" value="1"/>
</dbReference>
<dbReference type="NCBIfam" id="NF003810">
    <property type="entry name" value="PRK05399.1"/>
    <property type="match status" value="1"/>
</dbReference>
<dbReference type="InterPro" id="IPR027417">
    <property type="entry name" value="P-loop_NTPase"/>
</dbReference>
<reference evidence="10 11" key="1">
    <citation type="submission" date="2009-08" db="EMBL/GenBank/DDBJ databases">
        <title>The Genome Sequence of Spizellomyces punctatus strain DAOM BR117.</title>
        <authorList>
            <consortium name="The Broad Institute Genome Sequencing Platform"/>
            <person name="Russ C."/>
            <person name="Cuomo C."/>
            <person name="Shea T."/>
            <person name="Young S.K."/>
            <person name="Zeng Q."/>
            <person name="Koehrsen M."/>
            <person name="Haas B."/>
            <person name="Borodovsky M."/>
            <person name="Guigo R."/>
            <person name="Alvarado L."/>
            <person name="Berlin A."/>
            <person name="Bochicchio J."/>
            <person name="Borenstein D."/>
            <person name="Chapman S."/>
            <person name="Chen Z."/>
            <person name="Engels R."/>
            <person name="Freedman E."/>
            <person name="Gellesch M."/>
            <person name="Goldberg J."/>
            <person name="Griggs A."/>
            <person name="Gujja S."/>
            <person name="Heiman D."/>
            <person name="Hepburn T."/>
            <person name="Howarth C."/>
            <person name="Jen D."/>
            <person name="Larson L."/>
            <person name="Lewis B."/>
            <person name="Mehta T."/>
            <person name="Park D."/>
            <person name="Pearson M."/>
            <person name="Roberts A."/>
            <person name="Saif S."/>
            <person name="Shenoy N."/>
            <person name="Sisk P."/>
            <person name="Stolte C."/>
            <person name="Sykes S."/>
            <person name="Thomson T."/>
            <person name="Walk T."/>
            <person name="White J."/>
            <person name="Yandava C."/>
            <person name="Burger G."/>
            <person name="Gray M.W."/>
            <person name="Holland P.W.H."/>
            <person name="King N."/>
            <person name="Lang F.B.F."/>
            <person name="Roger A.J."/>
            <person name="Ruiz-Trillo I."/>
            <person name="Lander E."/>
            <person name="Nusbaum C."/>
        </authorList>
    </citation>
    <scope>NUCLEOTIDE SEQUENCE [LARGE SCALE GENOMIC DNA]</scope>
    <source>
        <strain evidence="10 11">DAOM BR117</strain>
    </source>
</reference>
<dbReference type="InterPro" id="IPR007860">
    <property type="entry name" value="DNA_mmatch_repair_MutS_con_dom"/>
</dbReference>
<dbReference type="FunFam" id="3.40.50.300:FF:000870">
    <property type="entry name" value="MutS protein homolog 4"/>
    <property type="match status" value="1"/>
</dbReference>
<dbReference type="Pfam" id="PF05188">
    <property type="entry name" value="MutS_II"/>
    <property type="match status" value="1"/>
</dbReference>
<dbReference type="RefSeq" id="XP_016612364.1">
    <property type="nucleotide sequence ID" value="XM_016748392.1"/>
</dbReference>
<dbReference type="SUPFAM" id="SSF52540">
    <property type="entry name" value="P-loop containing nucleoside triphosphate hydrolases"/>
    <property type="match status" value="1"/>
</dbReference>
<dbReference type="Pfam" id="PF01624">
    <property type="entry name" value="MutS_I"/>
    <property type="match status" value="1"/>
</dbReference>
<dbReference type="eggNOG" id="ENOG502QUUG">
    <property type="taxonomic scope" value="Eukaryota"/>
</dbReference>
<dbReference type="GO" id="GO:0006298">
    <property type="term" value="P:mismatch repair"/>
    <property type="evidence" value="ECO:0007669"/>
    <property type="project" value="InterPro"/>
</dbReference>
<dbReference type="SMART" id="SM00533">
    <property type="entry name" value="MUTSd"/>
    <property type="match status" value="1"/>
</dbReference>
<dbReference type="STRING" id="645134.A0A0L0HTU6"/>
<organism evidence="10 11">
    <name type="scientific">Spizellomyces punctatus (strain DAOM BR117)</name>
    <dbReference type="NCBI Taxonomy" id="645134"/>
    <lineage>
        <taxon>Eukaryota</taxon>
        <taxon>Fungi</taxon>
        <taxon>Fungi incertae sedis</taxon>
        <taxon>Chytridiomycota</taxon>
        <taxon>Chytridiomycota incertae sedis</taxon>
        <taxon>Chytridiomycetes</taxon>
        <taxon>Spizellomycetales</taxon>
        <taxon>Spizellomycetaceae</taxon>
        <taxon>Spizellomyces</taxon>
    </lineage>
</organism>
<dbReference type="SUPFAM" id="SSF48334">
    <property type="entry name" value="DNA repair protein MutS, domain III"/>
    <property type="match status" value="1"/>
</dbReference>
<dbReference type="InterPro" id="IPR036187">
    <property type="entry name" value="DNA_mismatch_repair_MutS_sf"/>
</dbReference>
<accession>A0A0L0HTU6</accession>
<comment type="similarity">
    <text evidence="1">Belongs to the DNA mismatch repair MutS family.</text>
</comment>
<evidence type="ECO:0000256" key="5">
    <source>
        <dbReference type="ARBA" id="ARBA00022840"/>
    </source>
</evidence>
<evidence type="ECO:0000256" key="1">
    <source>
        <dbReference type="ARBA" id="ARBA00006271"/>
    </source>
</evidence>
<evidence type="ECO:0000256" key="7">
    <source>
        <dbReference type="ARBA" id="ARBA00023204"/>
    </source>
</evidence>
<feature type="domain" description="DNA mismatch repair proteins mutS family" evidence="9">
    <location>
        <begin position="825"/>
        <end position="841"/>
    </location>
</feature>
<dbReference type="InterPro" id="IPR016151">
    <property type="entry name" value="DNA_mismatch_repair_MutS_N"/>
</dbReference>
<dbReference type="SUPFAM" id="SSF53150">
    <property type="entry name" value="DNA repair protein MutS, domain II"/>
    <property type="match status" value="1"/>
</dbReference>
<dbReference type="SUPFAM" id="SSF55271">
    <property type="entry name" value="DNA repair protein MutS, domain I"/>
    <property type="match status" value="1"/>
</dbReference>
<dbReference type="InterPro" id="IPR017261">
    <property type="entry name" value="DNA_mismatch_repair_MutS/MSH"/>
</dbReference>
<dbReference type="OrthoDB" id="10252754at2759"/>
<evidence type="ECO:0000256" key="8">
    <source>
        <dbReference type="ARBA" id="ARBA00073774"/>
    </source>
</evidence>
<dbReference type="SMART" id="SM00534">
    <property type="entry name" value="MUTSac"/>
    <property type="match status" value="1"/>
</dbReference>
<dbReference type="Pfam" id="PF05192">
    <property type="entry name" value="MutS_III"/>
    <property type="match status" value="1"/>
</dbReference>
<keyword evidence="5" id="KW-0067">ATP-binding</keyword>
<dbReference type="GO" id="GO:0005634">
    <property type="term" value="C:nucleus"/>
    <property type="evidence" value="ECO:0007669"/>
    <property type="project" value="TreeGrafter"/>
</dbReference>
<dbReference type="InParanoid" id="A0A0L0HTU6"/>
<keyword evidence="4" id="KW-0227">DNA damage</keyword>
<evidence type="ECO:0000313" key="10">
    <source>
        <dbReference type="EMBL" id="KND04325.1"/>
    </source>
</evidence>
<dbReference type="InterPro" id="IPR036678">
    <property type="entry name" value="MutS_con_dom_sf"/>
</dbReference>
<dbReference type="EMBL" id="KQ257450">
    <property type="protein sequence ID" value="KND04325.1"/>
    <property type="molecule type" value="Genomic_DNA"/>
</dbReference>
<dbReference type="GO" id="GO:0030983">
    <property type="term" value="F:mismatched DNA binding"/>
    <property type="evidence" value="ECO:0007669"/>
    <property type="project" value="InterPro"/>
</dbReference>
<protein>
    <recommendedName>
        <fullName evidence="2 8">DNA mismatch repair protein MSH3</fullName>
    </recommendedName>
    <alternativeName>
        <fullName evidence="2 8">DNA mismatch repair protein MSH3</fullName>
    </alternativeName>
</protein>
<dbReference type="Gene3D" id="3.30.420.110">
    <property type="entry name" value="MutS, connector domain"/>
    <property type="match status" value="1"/>
</dbReference>
<dbReference type="PANTHER" id="PTHR11361">
    <property type="entry name" value="DNA MISMATCH REPAIR PROTEIN MUTS FAMILY MEMBER"/>
    <property type="match status" value="1"/>
</dbReference>
<dbReference type="GeneID" id="27683809"/>
<dbReference type="InterPro" id="IPR007696">
    <property type="entry name" value="DNA_mismatch_repair_MutS_core"/>
</dbReference>
<keyword evidence="11" id="KW-1185">Reference proteome</keyword>
<dbReference type="InterPro" id="IPR007695">
    <property type="entry name" value="DNA_mismatch_repair_MutS-lik_N"/>
</dbReference>
<keyword evidence="7" id="KW-0234">DNA repair</keyword>
<dbReference type="VEuPathDB" id="FungiDB:SPPG_00055"/>
<proteinExistence type="inferred from homology"/>
<keyword evidence="6" id="KW-0238">DNA-binding</keyword>
<evidence type="ECO:0000256" key="3">
    <source>
        <dbReference type="ARBA" id="ARBA00022741"/>
    </source>
</evidence>
<dbReference type="Gene3D" id="3.40.1170.10">
    <property type="entry name" value="DNA repair protein MutS, domain I"/>
    <property type="match status" value="1"/>
</dbReference>
<dbReference type="GO" id="GO:0043504">
    <property type="term" value="P:mitochondrial DNA repair"/>
    <property type="evidence" value="ECO:0007669"/>
    <property type="project" value="TreeGrafter"/>
</dbReference>
<dbReference type="OMA" id="DTWIMRR"/>
<dbReference type="GO" id="GO:0005739">
    <property type="term" value="C:mitochondrion"/>
    <property type="evidence" value="ECO:0007669"/>
    <property type="project" value="TreeGrafter"/>
</dbReference>
<dbReference type="InterPro" id="IPR000432">
    <property type="entry name" value="DNA_mismatch_repair_MutS_C"/>
</dbReference>
<evidence type="ECO:0000256" key="2">
    <source>
        <dbReference type="ARBA" id="ARBA00022151"/>
    </source>
</evidence>
<dbReference type="GO" id="GO:0005524">
    <property type="term" value="F:ATP binding"/>
    <property type="evidence" value="ECO:0007669"/>
    <property type="project" value="UniProtKB-KW"/>
</dbReference>
<dbReference type="Pfam" id="PF00488">
    <property type="entry name" value="MutS_V"/>
    <property type="match status" value="1"/>
</dbReference>
<dbReference type="InterPro" id="IPR045076">
    <property type="entry name" value="MutS"/>
</dbReference>
<dbReference type="Gene3D" id="3.40.50.300">
    <property type="entry name" value="P-loop containing nucleotide triphosphate hydrolases"/>
    <property type="match status" value="1"/>
</dbReference>
<dbReference type="GO" id="GO:0140664">
    <property type="term" value="F:ATP-dependent DNA damage sensor activity"/>
    <property type="evidence" value="ECO:0007669"/>
    <property type="project" value="InterPro"/>
</dbReference>